<dbReference type="NCBIfam" id="NF009829">
    <property type="entry name" value="PRK13303.1-4"/>
    <property type="match status" value="1"/>
</dbReference>
<dbReference type="EMBL" id="FSRU01000001">
    <property type="protein sequence ID" value="SIO38373.1"/>
    <property type="molecule type" value="Genomic_DNA"/>
</dbReference>
<keyword evidence="4 6" id="KW-0560">Oxidoreductase</keyword>
<evidence type="ECO:0000259" key="7">
    <source>
        <dbReference type="Pfam" id="PF01958"/>
    </source>
</evidence>
<reference evidence="9 10" key="1">
    <citation type="submission" date="2016-11" db="EMBL/GenBank/DDBJ databases">
        <authorList>
            <person name="Jaros S."/>
            <person name="Januszkiewicz K."/>
            <person name="Wedrychowicz H."/>
        </authorList>
    </citation>
    <scope>NUCLEOTIDE SEQUENCE [LARGE SCALE GENOMIC DNA]</scope>
    <source>
        <strain evidence="9 10">GAS95</strain>
    </source>
</reference>
<dbReference type="InterPro" id="IPR020626">
    <property type="entry name" value="Asp_DH_prok"/>
</dbReference>
<dbReference type="Proteomes" id="UP000185151">
    <property type="component" value="Unassembled WGS sequence"/>
</dbReference>
<dbReference type="AlphaFoldDB" id="A0A1N6J2C5"/>
<name>A0A1N6J2C5_9BURK</name>
<comment type="catalytic activity">
    <reaction evidence="6">
        <text>L-aspartate + NADP(+) + H2O = oxaloacetate + NH4(+) + NADPH + H(+)</text>
        <dbReference type="Rhea" id="RHEA:11784"/>
        <dbReference type="ChEBI" id="CHEBI:15377"/>
        <dbReference type="ChEBI" id="CHEBI:15378"/>
        <dbReference type="ChEBI" id="CHEBI:16452"/>
        <dbReference type="ChEBI" id="CHEBI:28938"/>
        <dbReference type="ChEBI" id="CHEBI:29991"/>
        <dbReference type="ChEBI" id="CHEBI:57783"/>
        <dbReference type="ChEBI" id="CHEBI:58349"/>
        <dbReference type="EC" id="1.4.1.21"/>
    </reaction>
</comment>
<gene>
    <name evidence="6" type="primary">nadX</name>
    <name evidence="9" type="ORF">SAMN05444165_2719</name>
</gene>
<proteinExistence type="inferred from homology"/>
<protein>
    <recommendedName>
        <fullName evidence="6">L-aspartate dehydrogenase</fullName>
        <ecNumber evidence="6">1.4.1.21</ecNumber>
    </recommendedName>
</protein>
<evidence type="ECO:0000256" key="2">
    <source>
        <dbReference type="ARBA" id="ARBA00022642"/>
    </source>
</evidence>
<dbReference type="SUPFAM" id="SSF51735">
    <property type="entry name" value="NAD(P)-binding Rossmann-fold domains"/>
    <property type="match status" value="1"/>
</dbReference>
<feature type="binding site" evidence="6">
    <location>
        <position position="206"/>
    </location>
    <ligand>
        <name>NAD(+)</name>
        <dbReference type="ChEBI" id="CHEBI:57540"/>
    </ligand>
</feature>
<dbReference type="GO" id="GO:0033735">
    <property type="term" value="F:aspartate dehydrogenase [NAD(P)+] activity"/>
    <property type="evidence" value="ECO:0007669"/>
    <property type="project" value="UniProtKB-EC"/>
</dbReference>
<dbReference type="GO" id="GO:0050661">
    <property type="term" value="F:NADP binding"/>
    <property type="evidence" value="ECO:0007669"/>
    <property type="project" value="UniProtKB-UniRule"/>
</dbReference>
<dbReference type="InterPro" id="IPR002811">
    <property type="entry name" value="Asp_DH"/>
</dbReference>
<dbReference type="PANTHER" id="PTHR31873">
    <property type="entry name" value="L-ASPARTATE DEHYDROGENASE-RELATED"/>
    <property type="match status" value="1"/>
</dbReference>
<comment type="similarity">
    <text evidence="1 6">Belongs to the L-aspartate dehydrogenase family.</text>
</comment>
<evidence type="ECO:0000256" key="1">
    <source>
        <dbReference type="ARBA" id="ARBA00008331"/>
    </source>
</evidence>
<dbReference type="GO" id="GO:0051287">
    <property type="term" value="F:NAD binding"/>
    <property type="evidence" value="ECO:0007669"/>
    <property type="project" value="UniProtKB-UniRule"/>
</dbReference>
<dbReference type="EC" id="1.4.1.21" evidence="6"/>
<accession>A0A1N6J2C5</accession>
<evidence type="ECO:0000256" key="6">
    <source>
        <dbReference type="HAMAP-Rule" id="MF_01265"/>
    </source>
</evidence>
<keyword evidence="3 6" id="KW-0521">NADP</keyword>
<comment type="function">
    <text evidence="6">Specifically catalyzes the NAD or NADP-dependent dehydrogenation of L-aspartate to iminoaspartate.</text>
</comment>
<evidence type="ECO:0000313" key="9">
    <source>
        <dbReference type="EMBL" id="SIO38373.1"/>
    </source>
</evidence>
<dbReference type="NCBIfam" id="NF009828">
    <property type="entry name" value="PRK13303.1-3"/>
    <property type="match status" value="1"/>
</dbReference>
<comment type="miscellaneous">
    <text evidence="6">The iminoaspartate product is unstable in aqueous solution and can decompose to oxaloacetate and ammonia.</text>
</comment>
<dbReference type="Gene3D" id="3.30.360.10">
    <property type="entry name" value="Dihydrodipicolinate Reductase, domain 2"/>
    <property type="match status" value="1"/>
</dbReference>
<dbReference type="InterPro" id="IPR005106">
    <property type="entry name" value="Asp/hSer_DH_NAD-bd"/>
</dbReference>
<dbReference type="Pfam" id="PF01958">
    <property type="entry name" value="Asp_DH_C"/>
    <property type="match status" value="1"/>
</dbReference>
<dbReference type="Pfam" id="PF03447">
    <property type="entry name" value="NAD_binding_3"/>
    <property type="match status" value="1"/>
</dbReference>
<evidence type="ECO:0000313" key="10">
    <source>
        <dbReference type="Proteomes" id="UP000185151"/>
    </source>
</evidence>
<dbReference type="HAMAP" id="MF_01265">
    <property type="entry name" value="NadX"/>
    <property type="match status" value="1"/>
</dbReference>
<dbReference type="InterPro" id="IPR011182">
    <property type="entry name" value="L-Asp_DH"/>
</dbReference>
<evidence type="ECO:0000256" key="3">
    <source>
        <dbReference type="ARBA" id="ARBA00022857"/>
    </source>
</evidence>
<dbReference type="OrthoDB" id="7056904at2"/>
<feature type="binding site" evidence="6">
    <location>
        <position position="140"/>
    </location>
    <ligand>
        <name>NAD(+)</name>
        <dbReference type="ChEBI" id="CHEBI:57540"/>
    </ligand>
</feature>
<evidence type="ECO:0000259" key="8">
    <source>
        <dbReference type="Pfam" id="PF03447"/>
    </source>
</evidence>
<dbReference type="GO" id="GO:0016639">
    <property type="term" value="F:oxidoreductase activity, acting on the CH-NH2 group of donors, NAD or NADP as acceptor"/>
    <property type="evidence" value="ECO:0007669"/>
    <property type="project" value="UniProtKB-UniRule"/>
</dbReference>
<comment type="pathway">
    <text evidence="6">Cofactor biosynthesis; NAD(+) biosynthesis; iminoaspartate from L-aspartate (dehydrogenase route): step 1/1.</text>
</comment>
<dbReference type="PANTHER" id="PTHR31873:SF6">
    <property type="entry name" value="ASPARTATE DEHYDROGENASE DOMAIN-CONTAINING PROTEIN"/>
    <property type="match status" value="1"/>
</dbReference>
<comment type="catalytic activity">
    <reaction evidence="6">
        <text>L-aspartate + NAD(+) + H2O = oxaloacetate + NH4(+) + NADH + H(+)</text>
        <dbReference type="Rhea" id="RHEA:11788"/>
        <dbReference type="ChEBI" id="CHEBI:15377"/>
        <dbReference type="ChEBI" id="CHEBI:15378"/>
        <dbReference type="ChEBI" id="CHEBI:16452"/>
        <dbReference type="ChEBI" id="CHEBI:28938"/>
        <dbReference type="ChEBI" id="CHEBI:29991"/>
        <dbReference type="ChEBI" id="CHEBI:57540"/>
        <dbReference type="ChEBI" id="CHEBI:57945"/>
        <dbReference type="EC" id="1.4.1.21"/>
    </reaction>
</comment>
<keyword evidence="10" id="KW-1185">Reference proteome</keyword>
<feature type="domain" description="Aspartate/homoserine dehydrogenase NAD-binding" evidence="8">
    <location>
        <begin position="24"/>
        <end position="135"/>
    </location>
</feature>
<dbReference type="NCBIfam" id="NF009827">
    <property type="entry name" value="PRK13303.1-2"/>
    <property type="match status" value="1"/>
</dbReference>
<dbReference type="Gene3D" id="3.40.50.720">
    <property type="entry name" value="NAD(P)-binding Rossmann-like Domain"/>
    <property type="match status" value="1"/>
</dbReference>
<dbReference type="GO" id="GO:0009435">
    <property type="term" value="P:NAD+ biosynthetic process"/>
    <property type="evidence" value="ECO:0007669"/>
    <property type="project" value="UniProtKB-UniRule"/>
</dbReference>
<evidence type="ECO:0000256" key="5">
    <source>
        <dbReference type="ARBA" id="ARBA00023027"/>
    </source>
</evidence>
<dbReference type="UniPathway" id="UPA00253">
    <property type="reaction ID" value="UER00456"/>
</dbReference>
<keyword evidence="5 6" id="KW-0520">NAD</keyword>
<dbReference type="InterPro" id="IPR036291">
    <property type="entry name" value="NAD(P)-bd_dom_sf"/>
</dbReference>
<dbReference type="PIRSF" id="PIRSF005227">
    <property type="entry name" value="Asp_dh_NAD_syn"/>
    <property type="match status" value="1"/>
</dbReference>
<evidence type="ECO:0000256" key="4">
    <source>
        <dbReference type="ARBA" id="ARBA00023002"/>
    </source>
</evidence>
<sequence>MTVRELAAVPLESAEVRERILIIGMGAMGKRVATALQTLGTANFDWCCLVPDAAGESDLLKQTYGVEVFHDVDTLVAWRPTLAVECAGHAAVHEAVVPLLERGVDAIVVSVGALASSSLREEIAAAAKAGGARVTLVSGAIGGIDALHAARTGGLDFVRYTGRKPLHAWLGSPAESQFDLLAIDRPTVIFEGSAGESARLYPKNANVTAAVALAGIGFDKTTVVLTADPGIDRNIHEVEAQGAFGHLFIRLENNPLPDNPRTSWLAAMSIEEAVFRRLEHLIQR</sequence>
<keyword evidence="2 6" id="KW-0662">Pyridine nucleotide biosynthesis</keyword>
<feature type="domain" description="Aspartate dehydrogenase" evidence="7">
    <location>
        <begin position="184"/>
        <end position="270"/>
    </location>
</feature>
<organism evidence="9 10">
    <name type="scientific">Paraburkholderia phenazinium</name>
    <dbReference type="NCBI Taxonomy" id="60549"/>
    <lineage>
        <taxon>Bacteria</taxon>
        <taxon>Pseudomonadati</taxon>
        <taxon>Pseudomonadota</taxon>
        <taxon>Betaproteobacteria</taxon>
        <taxon>Burkholderiales</taxon>
        <taxon>Burkholderiaceae</taxon>
        <taxon>Paraburkholderia</taxon>
    </lineage>
</organism>
<feature type="active site" evidence="6">
    <location>
        <position position="236"/>
    </location>
</feature>
<dbReference type="SUPFAM" id="SSF55347">
    <property type="entry name" value="Glyceraldehyde-3-phosphate dehydrogenase-like, C-terminal domain"/>
    <property type="match status" value="1"/>
</dbReference>